<name>A0A8S3YVM1_9EUPU</name>
<dbReference type="InterPro" id="IPR032675">
    <property type="entry name" value="LRR_dom_sf"/>
</dbReference>
<comment type="caution">
    <text evidence="3">The sequence shown here is derived from an EMBL/GenBank/DDBJ whole genome shotgun (WGS) entry which is preliminary data.</text>
</comment>
<sequence length="474" mass="51768">MFPVVSNCNKKEMANSTPLVIPSFSLVLLAVLFLTTLPYSQSCPDTCFCIDAFVTCSDFRTLDMDLLPLGTDTLVLTRGEMDEIPPGFLAKAKDLRMLELSSVNAKVIKSMAFAGLSNLDLFSITSSSFDLVEPDSFNGLTDISKFHISDCRFGRVDKHAFSNINNIVDLRMWSSSFDAIYDEAFYKLTDTISFQLYQNNITSLGKELFLGASGVDDITIYKNIIQRVSEKCFDSLADATSRMVLHANVFMCTCDIAWILGSPSFKDYLTSNECIFPERSQEDVQKFRIADLTKKDLCPLWEESSDSTTESTKVMSSSAAISSSTGGIQRASVTLPTSSSSPLSTTIPQKSNHSFSTASKELTSRKSPSTSSHMASTLKPVTSEVDNKPSPDKLTTIEPKTADHTHTANVTGGHVHEGRTEASVDLAGDKETSKDGSSLADKTTFPDNASFRSVGNCILTTLLACFCISLRMNL</sequence>
<dbReference type="EMBL" id="CAJHNH020000758">
    <property type="protein sequence ID" value="CAG5119685.1"/>
    <property type="molecule type" value="Genomic_DNA"/>
</dbReference>
<feature type="compositionally biased region" description="Low complexity" evidence="1">
    <location>
        <begin position="309"/>
        <end position="324"/>
    </location>
</feature>
<proteinExistence type="predicted"/>
<dbReference type="InterPro" id="IPR051295">
    <property type="entry name" value="LGI_related"/>
</dbReference>
<dbReference type="InterPro" id="IPR026906">
    <property type="entry name" value="LRR_5"/>
</dbReference>
<dbReference type="SUPFAM" id="SSF52058">
    <property type="entry name" value="L domain-like"/>
    <property type="match status" value="1"/>
</dbReference>
<organism evidence="3 4">
    <name type="scientific">Candidula unifasciata</name>
    <dbReference type="NCBI Taxonomy" id="100452"/>
    <lineage>
        <taxon>Eukaryota</taxon>
        <taxon>Metazoa</taxon>
        <taxon>Spiralia</taxon>
        <taxon>Lophotrochozoa</taxon>
        <taxon>Mollusca</taxon>
        <taxon>Gastropoda</taxon>
        <taxon>Heterobranchia</taxon>
        <taxon>Euthyneura</taxon>
        <taxon>Panpulmonata</taxon>
        <taxon>Eupulmonata</taxon>
        <taxon>Stylommatophora</taxon>
        <taxon>Helicina</taxon>
        <taxon>Helicoidea</taxon>
        <taxon>Geomitridae</taxon>
        <taxon>Candidula</taxon>
    </lineage>
</organism>
<keyword evidence="2" id="KW-0732">Signal</keyword>
<feature type="chain" id="PRO_5035742652" evidence="2">
    <location>
        <begin position="43"/>
        <end position="474"/>
    </location>
</feature>
<keyword evidence="4" id="KW-1185">Reference proteome</keyword>
<evidence type="ECO:0000313" key="3">
    <source>
        <dbReference type="EMBL" id="CAG5119685.1"/>
    </source>
</evidence>
<evidence type="ECO:0000256" key="1">
    <source>
        <dbReference type="SAM" id="MobiDB-lite"/>
    </source>
</evidence>
<dbReference type="Gene3D" id="3.80.10.10">
    <property type="entry name" value="Ribonuclease Inhibitor"/>
    <property type="match status" value="1"/>
</dbReference>
<reference evidence="3" key="1">
    <citation type="submission" date="2021-04" db="EMBL/GenBank/DDBJ databases">
        <authorList>
            <consortium name="Molecular Ecology Group"/>
        </authorList>
    </citation>
    <scope>NUCLEOTIDE SEQUENCE</scope>
</reference>
<evidence type="ECO:0000256" key="2">
    <source>
        <dbReference type="SAM" id="SignalP"/>
    </source>
</evidence>
<feature type="compositionally biased region" description="Polar residues" evidence="1">
    <location>
        <begin position="347"/>
        <end position="375"/>
    </location>
</feature>
<feature type="signal peptide" evidence="2">
    <location>
        <begin position="1"/>
        <end position="42"/>
    </location>
</feature>
<dbReference type="PANTHER" id="PTHR24367:SF318">
    <property type="entry name" value="LEUCINE-RICH GLIOMA-INACTIVATED PROTEIN 1-LIKE"/>
    <property type="match status" value="1"/>
</dbReference>
<dbReference type="Proteomes" id="UP000678393">
    <property type="component" value="Unassembled WGS sequence"/>
</dbReference>
<feature type="region of interest" description="Disordered" evidence="1">
    <location>
        <begin position="309"/>
        <end position="397"/>
    </location>
</feature>
<accession>A0A8S3YVM1</accession>
<protein>
    <submittedName>
        <fullName evidence="3">Uncharacterized protein</fullName>
    </submittedName>
</protein>
<dbReference type="OrthoDB" id="6363818at2759"/>
<evidence type="ECO:0000313" key="4">
    <source>
        <dbReference type="Proteomes" id="UP000678393"/>
    </source>
</evidence>
<gene>
    <name evidence="3" type="ORF">CUNI_LOCUS5243</name>
</gene>
<feature type="compositionally biased region" description="Low complexity" evidence="1">
    <location>
        <begin position="334"/>
        <end position="346"/>
    </location>
</feature>
<dbReference type="PANTHER" id="PTHR24367">
    <property type="entry name" value="LEUCINE-RICH REPEAT-CONTAINING PROTEIN"/>
    <property type="match status" value="1"/>
</dbReference>
<dbReference type="Pfam" id="PF13306">
    <property type="entry name" value="LRR_5"/>
    <property type="match status" value="1"/>
</dbReference>
<dbReference type="AlphaFoldDB" id="A0A8S3YVM1"/>